<reference evidence="1 2" key="1">
    <citation type="submission" date="2020-08" db="EMBL/GenBank/DDBJ databases">
        <title>Genome public.</title>
        <authorList>
            <person name="Liu C."/>
            <person name="Sun Q."/>
        </authorList>
    </citation>
    <scope>NUCLEOTIDE SEQUENCE [LARGE SCALE GENOMIC DNA]</scope>
    <source>
        <strain evidence="1 2">M27</strain>
    </source>
</reference>
<sequence>MIKAEDIYKVTNNGLDIILHYYPQARDCVGTNRHFKRRPSEDDASACIKLFGKEGSQQVYKVTDFGDTGTAQSPIDICMYEEGLRFNEAILKLASMYNVTDELNRSVNKPDIRKVPANQDQKDGTKIFELADHLTPEQLRILGPRVTQENAEALHWYSAQYIGYVKNREVTYKYATTTYPIFMRECLVKPAEGDAPEVKFYKIYEPLNPDKQWRFSYTPEGVKPKDYINGLSELKALYREFNSREEAAFKKNPANAEKPYKEQKLQEAFICSGERDALCVKSLGFPPIWFNSETYKLSEQDYKEIMKYVEVLYNIPDIDTTGRVKGTELALRFIDIHTIWLPAWLTTYRDQRGKPRKDFRDFMELRSKSEDFRNLMTLAMPAKFWYSRLNEKSRQWDHNIDADCLHYFLRLNGFYSLHDENSSSTKYIRITGNIVKLIKAKDIRKFIRGWAQESFLHRDIRNLILNSPKLSDTALDNLQEIELDFTNYTHNTQMFFFPGCSMEVSGHGIKEHPANGSTLSHYVWEENVLKHKVRLMENMFTISRKKDIEGNDVFDITINSVPSNFFGYVINSSRIYWRKELEYNFEDKGVGESEAYREKHKFDIEGEGLTAEEVAEQKKNLINKIFTIGYMLHRYKSPSRAWAPQAMDNKIGEDGECNGRSGKSFMFKALSYFMKTVKLSGRNPKLMDNPHVFDQVNQHTDFILVDDCDRYLNTGLFYDIITSDMTVNPKNNQSFTIPFEESAKLGFTTNYVPIDFDPSTEARLLYLVFSDYYHQRTEDNDYRETRSIRDDFGKDLFSKTYSESEWNADINFFLQCCRFYLSLCEESIKLLPPMENIIRRKYKADMGNNFEDWANSYFSPDSEHLDSFIVREKAFADYKSFSGVSKITMQRFTKALKGFVALCPYIEELNPKDLCNSQGRIVRKDNEGKAADMIYLRSCGQMETSTGGDPAPVDPTFVFVPDERTNDE</sequence>
<accession>A0ABR7CFH3</accession>
<keyword evidence="2" id="KW-1185">Reference proteome</keyword>
<protein>
    <recommendedName>
        <fullName evidence="3">DNA primase</fullName>
    </recommendedName>
</protein>
<evidence type="ECO:0008006" key="3">
    <source>
        <dbReference type="Google" id="ProtNLM"/>
    </source>
</evidence>
<gene>
    <name evidence="1" type="ORF">H8S67_15960</name>
</gene>
<evidence type="ECO:0000313" key="1">
    <source>
        <dbReference type="EMBL" id="MBC5606154.1"/>
    </source>
</evidence>
<dbReference type="Proteomes" id="UP000600600">
    <property type="component" value="Unassembled WGS sequence"/>
</dbReference>
<comment type="caution">
    <text evidence="1">The sequence shown here is derived from an EMBL/GenBank/DDBJ whole genome shotgun (WGS) entry which is preliminary data.</text>
</comment>
<evidence type="ECO:0000313" key="2">
    <source>
        <dbReference type="Proteomes" id="UP000600600"/>
    </source>
</evidence>
<organism evidence="1 2">
    <name type="scientific">Bacteroides difficilis</name>
    <dbReference type="NCBI Taxonomy" id="2763021"/>
    <lineage>
        <taxon>Bacteria</taxon>
        <taxon>Pseudomonadati</taxon>
        <taxon>Bacteroidota</taxon>
        <taxon>Bacteroidia</taxon>
        <taxon>Bacteroidales</taxon>
        <taxon>Bacteroidaceae</taxon>
        <taxon>Bacteroides</taxon>
    </lineage>
</organism>
<name>A0ABR7CFH3_9BACE</name>
<dbReference type="RefSeq" id="WP_186967961.1">
    <property type="nucleotide sequence ID" value="NZ_JACOOE010000008.1"/>
</dbReference>
<proteinExistence type="predicted"/>
<dbReference type="EMBL" id="JACOOE010000008">
    <property type="protein sequence ID" value="MBC5606154.1"/>
    <property type="molecule type" value="Genomic_DNA"/>
</dbReference>